<dbReference type="GeneID" id="30909995"/>
<dbReference type="EMBL" id="CP016249">
    <property type="protein sequence ID" value="ANQ09363.1"/>
    <property type="molecule type" value="Genomic_DNA"/>
</dbReference>
<accession>A0A1B1E2X6</accession>
<feature type="compositionally biased region" description="Basic and acidic residues" evidence="1">
    <location>
        <begin position="286"/>
        <end position="295"/>
    </location>
</feature>
<feature type="region of interest" description="Disordered" evidence="1">
    <location>
        <begin position="570"/>
        <end position="590"/>
    </location>
</feature>
<feature type="region of interest" description="Disordered" evidence="1">
    <location>
        <begin position="791"/>
        <end position="814"/>
    </location>
</feature>
<dbReference type="VEuPathDB" id="PlasmoDB:PCOAH_00032640"/>
<dbReference type="RefSeq" id="XP_019916058.1">
    <property type="nucleotide sequence ID" value="XM_020060059.1"/>
</dbReference>
<feature type="region of interest" description="Disordered" evidence="1">
    <location>
        <begin position="80"/>
        <end position="247"/>
    </location>
</feature>
<feature type="compositionally biased region" description="Basic and acidic residues" evidence="1">
    <location>
        <begin position="100"/>
        <end position="111"/>
    </location>
</feature>
<feature type="compositionally biased region" description="Polar residues" evidence="1">
    <location>
        <begin position="313"/>
        <end position="324"/>
    </location>
</feature>
<evidence type="ECO:0000256" key="1">
    <source>
        <dbReference type="SAM" id="MobiDB-lite"/>
    </source>
</evidence>
<name>A0A1B1E2X6_9APIC</name>
<feature type="compositionally biased region" description="Acidic residues" evidence="1">
    <location>
        <begin position="967"/>
        <end position="979"/>
    </location>
</feature>
<sequence length="1432" mass="164435">MIRSSKDPLCDANDVHSVETPLGIEKKNSLHIFGTHREQSDSKKKRVQCRALQGDGQYKKEIFRKMKDFYKHEETSLCCDRSPARGSNHVQESPRGANPSDEKMRGEEAKAKNGSADENMETNIAKPFSKKRKTLLHEMAYVPSESNSKRKREVGKGTDGEGSIKSDHNERDDKTFSHEEVNRREDLPMGNLVQREDKADDSKEVVEQNRREADPAVNRRIDTSAPLNEHVEGKHNKGKNELNGGCTIGEDKTNAQISFDGEITAPYGNDKDALCDVYSNNLEVGSEKKRGDHSSSLKRRRSSVTSDKKNGKNPRNVSATVDSYDNQRENMPNKRSHYSGEDKTSTDTVSCEEEMNDKTESKRKGGSNIGGTNGRSEATFRKALKRVFNGSNSIVKNSIVEKKKKIKSIHNEILSLISADSFASKGELMNCGVNSLRRKDVTVDEGGQQLNTGVNEKEGKGVEAQIDNHIGSLAEYQLISPSEERLILEEYKLVYCDEKGSLKKGVHEVEYEKDCGVQSEVAEYHKMDKSIEGSRKGYRSTNGGQNCPLETSFLCNAELVEKGPNRVKIPQKGDIYKENPPRGGRIPCKPQPRSGLLKKVKLIYEREKKTLEINRKYLNKYGYFKVILSTYTRNDLLHMNEHGVDFDLSRILFSHDIIKKINRVNFKTVIKALDFYGYLYDNTFLKRLSNKVTINEWLCNAIFFQKIFTRKVLNVGIFFDLVYHFLYLNPAFIDFFFSKNGGKFVKKFSLYDRYKALRLVNKIVAQLKIIRPSTDSVVKFLFGFFSNKTDGGEAKRGGRKRTALHGGEPRKKDNSADVTVEEWMPLINQSNHSVSNPIKRKPKGGKENSHVYIKNTKFKKTGLRNILNKIWEKTDLYVKEEVYYGNNFTVRKRLREDVTHHLNMLNNLLFDSNDTMSTCGSYSFGDDQEDGDVCYSFDKSGEINFGINEKISESFHQSRYHHGGDQDGGDNSDDGDNIDGGDHVDGDDNTDGGDNVDGGENVISCDERRATKTFHSLDCVPNVSFDLFSQEGDSFQRGDSYLTLCFKEEEKCDTEKYVKDLTYLGIRVSSKENKINYYNCFDVNLKVYLEGCLLADVKYNISKEGDYMSAFFPVWPHNPDYFGYQIGTNIKKEINKMKKTFAMKERGDVEKKSTGIVHNRMKSKATICGEYGTTRAMREKKKKRFLFAKLYSGPSTAKKNAHRRDSQEWKEEKIRNVDQMKIKDCCFVLSVKIYPLRTLALYILYNALYEDNNTKLVELYSSSLNKETKEWLLLFLLPNFVNKCIHKVTYPLKLTKNIFSESNEFYEDFFSNEYLKINDIEKIIIYTKNNSEDDMEICPFSFCYLWLKCTRHKIDRWISSKINEVLFTFPFANFLLSKYFSNFILFIQLFHTCLDIDHMYLCKSHFYVSLKHNLSFMHESLVNVLFSPPQRW</sequence>
<proteinExistence type="predicted"/>
<feature type="compositionally biased region" description="Basic and acidic residues" evidence="1">
    <location>
        <begin position="194"/>
        <end position="222"/>
    </location>
</feature>
<feature type="region of interest" description="Disordered" evidence="1">
    <location>
        <begin position="286"/>
        <end position="377"/>
    </location>
</feature>
<feature type="region of interest" description="Disordered" evidence="1">
    <location>
        <begin position="957"/>
        <end position="1001"/>
    </location>
</feature>
<evidence type="ECO:0000313" key="3">
    <source>
        <dbReference type="Proteomes" id="UP000092716"/>
    </source>
</evidence>
<feature type="compositionally biased region" description="Basic and acidic residues" evidence="1">
    <location>
        <begin position="154"/>
        <end position="187"/>
    </location>
</feature>
<feature type="compositionally biased region" description="Basic and acidic residues" evidence="1">
    <location>
        <begin position="325"/>
        <end position="345"/>
    </location>
</feature>
<reference evidence="3" key="1">
    <citation type="submission" date="2016-06" db="EMBL/GenBank/DDBJ databases">
        <title>First high quality genome sequence of Plasmodium coatneyi using continuous long reads from single molecule, real-time sequencing.</title>
        <authorList>
            <person name="Chien J.-T."/>
            <person name="Pakala S.B."/>
            <person name="Geraldo J.A."/>
            <person name="Lapp S.A."/>
            <person name="Barnwell J.W."/>
            <person name="Kissinger J.C."/>
            <person name="Galinski M.R."/>
            <person name="Humphrey J.C."/>
        </authorList>
    </citation>
    <scope>NUCLEOTIDE SEQUENCE [LARGE SCALE GENOMIC DNA]</scope>
    <source>
        <strain evidence="3">Hackeri</strain>
    </source>
</reference>
<protein>
    <submittedName>
        <fullName evidence="2">Uncharacterized protein</fullName>
    </submittedName>
</protein>
<feature type="compositionally biased region" description="Basic and acidic residues" evidence="1">
    <location>
        <begin position="229"/>
        <end position="240"/>
    </location>
</feature>
<dbReference type="OrthoDB" id="371701at2759"/>
<keyword evidence="3" id="KW-1185">Reference proteome</keyword>
<organism evidence="2 3">
    <name type="scientific">Plasmodium coatneyi</name>
    <dbReference type="NCBI Taxonomy" id="208452"/>
    <lineage>
        <taxon>Eukaryota</taxon>
        <taxon>Sar</taxon>
        <taxon>Alveolata</taxon>
        <taxon>Apicomplexa</taxon>
        <taxon>Aconoidasida</taxon>
        <taxon>Haemosporida</taxon>
        <taxon>Plasmodiidae</taxon>
        <taxon>Plasmodium</taxon>
    </lineage>
</organism>
<gene>
    <name evidence="2" type="ORF">PCOAH_00032640</name>
</gene>
<evidence type="ECO:0000313" key="2">
    <source>
        <dbReference type="EMBL" id="ANQ09363.1"/>
    </source>
</evidence>
<dbReference type="KEGG" id="pcot:PCOAH_00032640"/>
<dbReference type="Proteomes" id="UP000092716">
    <property type="component" value="Chromosome 11"/>
</dbReference>